<dbReference type="Pfam" id="PF13193">
    <property type="entry name" value="AMP-binding_C"/>
    <property type="match status" value="1"/>
</dbReference>
<keyword evidence="2" id="KW-0472">Membrane</keyword>
<evidence type="ECO:0000313" key="6">
    <source>
        <dbReference type="Proteomes" id="UP000263377"/>
    </source>
</evidence>
<gene>
    <name evidence="5" type="ORF">DR950_08840</name>
</gene>
<evidence type="ECO:0000256" key="2">
    <source>
        <dbReference type="SAM" id="Phobius"/>
    </source>
</evidence>
<dbReference type="InterPro" id="IPR000873">
    <property type="entry name" value="AMP-dep_synth/lig_dom"/>
</dbReference>
<keyword evidence="6" id="KW-1185">Reference proteome</keyword>
<feature type="transmembrane region" description="Helical" evidence="2">
    <location>
        <begin position="701"/>
        <end position="719"/>
    </location>
</feature>
<dbReference type="AlphaFoldDB" id="A0A372ZQ67"/>
<dbReference type="Proteomes" id="UP000263377">
    <property type="component" value="Unassembled WGS sequence"/>
</dbReference>
<dbReference type="GO" id="GO:0043041">
    <property type="term" value="P:amino acid activation for nonribosomal peptide biosynthetic process"/>
    <property type="evidence" value="ECO:0007669"/>
    <property type="project" value="TreeGrafter"/>
</dbReference>
<dbReference type="Gene3D" id="3.30.300.30">
    <property type="match status" value="1"/>
</dbReference>
<evidence type="ECO:0000313" key="5">
    <source>
        <dbReference type="EMBL" id="RGD57881.1"/>
    </source>
</evidence>
<dbReference type="CDD" id="cd05930">
    <property type="entry name" value="A_NRPS"/>
    <property type="match status" value="1"/>
</dbReference>
<keyword evidence="2" id="KW-1133">Transmembrane helix</keyword>
<dbReference type="GO" id="GO:0005737">
    <property type="term" value="C:cytoplasm"/>
    <property type="evidence" value="ECO:0007669"/>
    <property type="project" value="TreeGrafter"/>
</dbReference>
<organism evidence="5 6">
    <name type="scientific">Kitasatospora xanthocidica</name>
    <dbReference type="NCBI Taxonomy" id="83382"/>
    <lineage>
        <taxon>Bacteria</taxon>
        <taxon>Bacillati</taxon>
        <taxon>Actinomycetota</taxon>
        <taxon>Actinomycetes</taxon>
        <taxon>Kitasatosporales</taxon>
        <taxon>Streptomycetaceae</taxon>
        <taxon>Kitasatospora</taxon>
    </lineage>
</organism>
<dbReference type="InterPro" id="IPR025110">
    <property type="entry name" value="AMP-bd_C"/>
</dbReference>
<feature type="region of interest" description="Disordered" evidence="1">
    <location>
        <begin position="584"/>
        <end position="620"/>
    </location>
</feature>
<dbReference type="PANTHER" id="PTHR45527:SF1">
    <property type="entry name" value="FATTY ACID SYNTHASE"/>
    <property type="match status" value="1"/>
</dbReference>
<feature type="transmembrane region" description="Helical" evidence="2">
    <location>
        <begin position="739"/>
        <end position="759"/>
    </location>
</feature>
<dbReference type="GO" id="GO:0031177">
    <property type="term" value="F:phosphopantetheine binding"/>
    <property type="evidence" value="ECO:0007669"/>
    <property type="project" value="TreeGrafter"/>
</dbReference>
<feature type="transmembrane region" description="Helical" evidence="2">
    <location>
        <begin position="667"/>
        <end position="689"/>
    </location>
</feature>
<evidence type="ECO:0000256" key="1">
    <source>
        <dbReference type="SAM" id="MobiDB-lite"/>
    </source>
</evidence>
<sequence length="767" mass="80951">MGLRSRCRAGCGRGAARDGPAPSVRVQSTTVESREVGASEGWTRQNPVARRELGGGWCPFRGGTRGDSMTADGERAAGTLHGLVEERARRAPTAVAVRCGGQELTYGELVERAGRLAAVLAERGLAPGGRAAVALGRGTEVYVALLAVLTAGAAFVPLEPTAPDALLRHVLADAAPNVVVTEERHRVRLADAGGAPLVCVDTAAPARAPFEPPEVTAADLACVFYTSGSTGLPLGALIEHRNLLAAYEGWREVYGLTAEDRILQTASLEFDVFTADWVRALGTGATLVVTPFNLTLDRAADLGALPALVAAERITVLELNVRTARRLTALLARTGGRLPGVRLLTVGAEKWYLDEQLGLQRLLGGEARVLNVYGLAEATVDSTWFDARGTAAAEGAERVSLVGRPFPGTRVYVLGPNGTPAKQGMTGEVAIAGAGLARGYLNRPADTARRFVRADFDPDGRVLLTGDLGVLRADGVLEFTARAATVVGPLGAERPTGVLARVRAAVHAEGALRGHPAVREAAVVYVEPVPGRRRLVGYAVTDPAVYGADGWSLSQYLERKLRGRPVPAAVVTLRELPRTRAGKLDRAALPLPAPPEHAAPRSAKAGGRSGGKGGGKAGGRRSGDAGFTGGCAAVVCVLVFAFAAWAMTFALFPGSTDLTGVPSPYRGFFQLLYLCENLAFGAGIVYLTIGFEAVLRLGRPFGLSLLTHLAIAWLLVNWWPQDNLYRLTRATDWPRETAMVFAFNVPLMLAALVLVRFVLWRPPAGKE</sequence>
<feature type="compositionally biased region" description="Gly residues" evidence="1">
    <location>
        <begin position="607"/>
        <end position="617"/>
    </location>
</feature>
<comment type="caution">
    <text evidence="5">The sequence shown here is derived from an EMBL/GenBank/DDBJ whole genome shotgun (WGS) entry which is preliminary data.</text>
</comment>
<dbReference type="InterPro" id="IPR045851">
    <property type="entry name" value="AMP-bd_C_sf"/>
</dbReference>
<proteinExistence type="predicted"/>
<evidence type="ECO:0000259" key="3">
    <source>
        <dbReference type="Pfam" id="PF00501"/>
    </source>
</evidence>
<evidence type="ECO:0008006" key="7">
    <source>
        <dbReference type="Google" id="ProtNLM"/>
    </source>
</evidence>
<feature type="transmembrane region" description="Helical" evidence="2">
    <location>
        <begin position="625"/>
        <end position="647"/>
    </location>
</feature>
<keyword evidence="2" id="KW-0812">Transmembrane</keyword>
<dbReference type="Pfam" id="PF00501">
    <property type="entry name" value="AMP-binding"/>
    <property type="match status" value="1"/>
</dbReference>
<dbReference type="Gene3D" id="3.40.50.12780">
    <property type="entry name" value="N-terminal domain of ligase-like"/>
    <property type="match status" value="1"/>
</dbReference>
<feature type="domain" description="AMP-binding enzyme C-terminal" evidence="4">
    <location>
        <begin position="509"/>
        <end position="583"/>
    </location>
</feature>
<reference evidence="5 6" key="1">
    <citation type="submission" date="2018-08" db="EMBL/GenBank/DDBJ databases">
        <title>Diversity &amp; Physiological Properties of Lignin-Decomposing Actinobacteria from Soil.</title>
        <authorList>
            <person name="Roh S.G."/>
            <person name="Kim S.B."/>
        </authorList>
    </citation>
    <scope>NUCLEOTIDE SEQUENCE [LARGE SCALE GENOMIC DNA]</scope>
    <source>
        <strain evidence="5 6">MMS17-GH009</strain>
    </source>
</reference>
<dbReference type="PANTHER" id="PTHR45527">
    <property type="entry name" value="NONRIBOSOMAL PEPTIDE SYNTHETASE"/>
    <property type="match status" value="1"/>
</dbReference>
<dbReference type="GO" id="GO:0044550">
    <property type="term" value="P:secondary metabolite biosynthetic process"/>
    <property type="evidence" value="ECO:0007669"/>
    <property type="project" value="TreeGrafter"/>
</dbReference>
<protein>
    <recommendedName>
        <fullName evidence="7">Amino acid adenylation domain-containing protein</fullName>
    </recommendedName>
</protein>
<dbReference type="EMBL" id="QVIG01000001">
    <property type="protein sequence ID" value="RGD57881.1"/>
    <property type="molecule type" value="Genomic_DNA"/>
</dbReference>
<evidence type="ECO:0000259" key="4">
    <source>
        <dbReference type="Pfam" id="PF13193"/>
    </source>
</evidence>
<name>A0A372ZQ67_9ACTN</name>
<feature type="domain" description="AMP-dependent synthetase/ligase" evidence="3">
    <location>
        <begin position="85"/>
        <end position="441"/>
    </location>
</feature>
<dbReference type="SUPFAM" id="SSF56801">
    <property type="entry name" value="Acetyl-CoA synthetase-like"/>
    <property type="match status" value="1"/>
</dbReference>
<feature type="region of interest" description="Disordered" evidence="1">
    <location>
        <begin position="1"/>
        <end position="23"/>
    </location>
</feature>
<accession>A0A372ZQ67</accession>
<dbReference type="InterPro" id="IPR042099">
    <property type="entry name" value="ANL_N_sf"/>
</dbReference>